<dbReference type="AlphaFoldDB" id="A0A2T3W508"/>
<dbReference type="OrthoDB" id="65220at2"/>
<dbReference type="RefSeq" id="WP_107139037.1">
    <property type="nucleotide sequence ID" value="NZ_PYSV01000017.1"/>
</dbReference>
<evidence type="ECO:0000313" key="1">
    <source>
        <dbReference type="EMBL" id="PTA66957.1"/>
    </source>
</evidence>
<proteinExistence type="predicted"/>
<accession>A0A2T3W508</accession>
<organism evidence="1 2">
    <name type="scientific">Deinococcus arcticus</name>
    <dbReference type="NCBI Taxonomy" id="2136176"/>
    <lineage>
        <taxon>Bacteria</taxon>
        <taxon>Thermotogati</taxon>
        <taxon>Deinococcota</taxon>
        <taxon>Deinococci</taxon>
        <taxon>Deinococcales</taxon>
        <taxon>Deinococcaceae</taxon>
        <taxon>Deinococcus</taxon>
    </lineage>
</organism>
<sequence length="224" mass="25972">MTVENSSSAWIDYRQAFTRMADELHGNPHFTVERFELGDALSAADIQALETETGYALTADLRAFYGQMNGVRLKWFLNPDLSEQERQAFFLSSPEMDVENRSDAFASAAIHILPLREVLTRPWGDEVYYDPELGFHGQALSEEDFHQSMRPFDLFSEYRACILAFTRKKDPAVFLLDDHYGIWDESKGTDVRSYLNFILATKGQSDARKRWLYEYEGYQQRVSF</sequence>
<evidence type="ECO:0000313" key="2">
    <source>
        <dbReference type="Proteomes" id="UP000240317"/>
    </source>
</evidence>
<dbReference type="EMBL" id="PYSV01000017">
    <property type="protein sequence ID" value="PTA66957.1"/>
    <property type="molecule type" value="Genomic_DNA"/>
</dbReference>
<comment type="caution">
    <text evidence="1">The sequence shown here is derived from an EMBL/GenBank/DDBJ whole genome shotgun (WGS) entry which is preliminary data.</text>
</comment>
<keyword evidence="2" id="KW-1185">Reference proteome</keyword>
<name>A0A2T3W508_9DEIO</name>
<reference evidence="1 2" key="1">
    <citation type="submission" date="2018-03" db="EMBL/GenBank/DDBJ databases">
        <title>Draft genome of Deinococcus sp. OD32.</title>
        <authorList>
            <person name="Wang X.-P."/>
            <person name="Du Z.-J."/>
        </authorList>
    </citation>
    <scope>NUCLEOTIDE SEQUENCE [LARGE SCALE GENOMIC DNA]</scope>
    <source>
        <strain evidence="1 2">OD32</strain>
    </source>
</reference>
<dbReference type="Proteomes" id="UP000240317">
    <property type="component" value="Unassembled WGS sequence"/>
</dbReference>
<gene>
    <name evidence="1" type="ORF">C8263_15325</name>
</gene>
<protein>
    <submittedName>
        <fullName evidence="1">SMI1/KNR4 family protein</fullName>
    </submittedName>
</protein>